<name>A0A7U2MVD9_ASPFN</name>
<dbReference type="EMBL" id="CP044618">
    <property type="protein sequence ID" value="QRD90587.1"/>
    <property type="molecule type" value="Genomic_DNA"/>
</dbReference>
<organism evidence="2 3">
    <name type="scientific">Aspergillus flavus (strain ATCC 200026 / FGSC A1120 / IAM 13836 / NRRL 3357 / JCM 12722 / SRRC 167)</name>
    <dbReference type="NCBI Taxonomy" id="332952"/>
    <lineage>
        <taxon>Eukaryota</taxon>
        <taxon>Fungi</taxon>
        <taxon>Dikarya</taxon>
        <taxon>Ascomycota</taxon>
        <taxon>Pezizomycotina</taxon>
        <taxon>Eurotiomycetes</taxon>
        <taxon>Eurotiomycetidae</taxon>
        <taxon>Eurotiales</taxon>
        <taxon>Aspergillaceae</taxon>
        <taxon>Aspergillus</taxon>
        <taxon>Aspergillus subgen. Circumdati</taxon>
    </lineage>
</organism>
<keyword evidence="3" id="KW-1185">Reference proteome</keyword>
<keyword evidence="1" id="KW-0812">Transmembrane</keyword>
<evidence type="ECO:0000313" key="3">
    <source>
        <dbReference type="Proteomes" id="UP000596276"/>
    </source>
</evidence>
<reference evidence="3" key="1">
    <citation type="journal article" date="2021" name="G3 (Bethesda)">
        <title>Chromosome assembled and annotated genome sequence of Aspergillus flavus NRRL 3357.</title>
        <authorList>
            <person name="Skerker J.M."/>
            <person name="Pianalto K.M."/>
            <person name="Mondo S.J."/>
            <person name="Yang K."/>
            <person name="Arkin A.P."/>
            <person name="Keller N.P."/>
            <person name="Grigoriev I.V."/>
            <person name="Louise Glass N.L."/>
        </authorList>
    </citation>
    <scope>NUCLEOTIDE SEQUENCE [LARGE SCALE GENOMIC DNA]</scope>
    <source>
        <strain evidence="3">ATCC 200026 / FGSC A1120 / IAM 13836 / NRRL 3357 / JCM 12722 / SRRC 167</strain>
    </source>
</reference>
<keyword evidence="1" id="KW-1133">Transmembrane helix</keyword>
<dbReference type="VEuPathDB" id="FungiDB:AFLA_011863"/>
<accession>A0A7U2MVD9</accession>
<evidence type="ECO:0000256" key="1">
    <source>
        <dbReference type="SAM" id="Phobius"/>
    </source>
</evidence>
<gene>
    <name evidence="2" type="ORF">F9C07_2159009</name>
</gene>
<proteinExistence type="predicted"/>
<feature type="transmembrane region" description="Helical" evidence="1">
    <location>
        <begin position="7"/>
        <end position="26"/>
    </location>
</feature>
<dbReference type="AlphaFoldDB" id="A0A7U2MVD9"/>
<sequence length="280" mass="31512">MDAFLVYINYFIPFLFLLLHCYPIFFQRATCVPGILEAQSLELLLRSSKMWGETLKFLILEATAMSGEPSATGLPPPSPATTATASLVDRNEFFSEGQIFCADASFNGLCPSYSKDTRLTRDKDSVVVNVQTTGGGYGLKPNREELRQTCQRLFRKSENFTFAEMYTVMMYSSPVQTLTGQSGKFFLKYIRDQLQNPEFCNTEDGKLATLAAQLQAQVWVRLNNSGPARPATLEYLWPEMKEDGTAPVTWIMWGVFDGYSGLFRLCGTLDELINSLDHEE</sequence>
<protein>
    <submittedName>
        <fullName evidence="2">Uncharacterized protein</fullName>
    </submittedName>
</protein>
<dbReference type="VEuPathDB" id="FungiDB:F9C07_2159009"/>
<dbReference type="Proteomes" id="UP000596276">
    <property type="component" value="Chromosome 4"/>
</dbReference>
<keyword evidence="1" id="KW-0472">Membrane</keyword>
<evidence type="ECO:0000313" key="2">
    <source>
        <dbReference type="EMBL" id="QRD90587.1"/>
    </source>
</evidence>